<comment type="pathway">
    <text evidence="8">Carotenoid biosynthesis; staphyloxanthin biosynthesis; staphyloxanthin from farnesyl diphosphate: step 4/5.</text>
</comment>
<keyword evidence="5" id="KW-0125">Carotenoid biosynthesis</keyword>
<feature type="transmembrane region" description="Helical" evidence="11">
    <location>
        <begin position="304"/>
        <end position="324"/>
    </location>
</feature>
<keyword evidence="3 13" id="KW-0328">Glycosyltransferase</keyword>
<comment type="caution">
    <text evidence="13">The sequence shown here is derived from an EMBL/GenBank/DDBJ whole genome shotgun (WGS) entry which is preliminary data.</text>
</comment>
<comment type="similarity">
    <text evidence="9">Belongs to the glycosyltransferase 2 family. CrtQ subfamily.</text>
</comment>
<comment type="function">
    <text evidence="7">Catalyzes the glycosylation of 4,4'-diaponeurosporenoate, i.e. the esterification of glucose at the C1'' position with the carboxyl group of 4,4'-diaponeurosporenic acid, to form glycosyl-4,4'-diaponeurosporenoate. This is a step in the biosynthesis of staphyloxanthin, an orange pigment present in most staphylococci strains.</text>
</comment>
<dbReference type="GO" id="GO:0016117">
    <property type="term" value="P:carotenoid biosynthetic process"/>
    <property type="evidence" value="ECO:0007669"/>
    <property type="project" value="UniProtKB-KW"/>
</dbReference>
<protein>
    <recommendedName>
        <fullName evidence="10">4,4'-diaponeurosporenoate glycosyltransferase</fullName>
    </recommendedName>
</protein>
<dbReference type="Proteomes" id="UP000789845">
    <property type="component" value="Unassembled WGS sequence"/>
</dbReference>
<feature type="transmembrane region" description="Helical" evidence="11">
    <location>
        <begin position="274"/>
        <end position="298"/>
    </location>
</feature>
<dbReference type="GO" id="GO:0016757">
    <property type="term" value="F:glycosyltransferase activity"/>
    <property type="evidence" value="ECO:0007669"/>
    <property type="project" value="UniProtKB-KW"/>
</dbReference>
<evidence type="ECO:0000313" key="13">
    <source>
        <dbReference type="EMBL" id="CAG9609905.1"/>
    </source>
</evidence>
<keyword evidence="11" id="KW-0812">Transmembrane</keyword>
<dbReference type="PANTHER" id="PTHR43646">
    <property type="entry name" value="GLYCOSYLTRANSFERASE"/>
    <property type="match status" value="1"/>
</dbReference>
<dbReference type="PANTHER" id="PTHR43646:SF2">
    <property type="entry name" value="GLYCOSYLTRANSFERASE 2-LIKE DOMAIN-CONTAINING PROTEIN"/>
    <property type="match status" value="1"/>
</dbReference>
<keyword evidence="4 13" id="KW-0808">Transferase</keyword>
<evidence type="ECO:0000256" key="11">
    <source>
        <dbReference type="SAM" id="Phobius"/>
    </source>
</evidence>
<feature type="transmembrane region" description="Helical" evidence="11">
    <location>
        <begin position="6"/>
        <end position="23"/>
    </location>
</feature>
<evidence type="ECO:0000256" key="8">
    <source>
        <dbReference type="ARBA" id="ARBA00037904"/>
    </source>
</evidence>
<dbReference type="InterPro" id="IPR001173">
    <property type="entry name" value="Glyco_trans_2-like"/>
</dbReference>
<evidence type="ECO:0000256" key="3">
    <source>
        <dbReference type="ARBA" id="ARBA00022676"/>
    </source>
</evidence>
<evidence type="ECO:0000259" key="12">
    <source>
        <dbReference type="Pfam" id="PF00535"/>
    </source>
</evidence>
<keyword evidence="6 11" id="KW-0472">Membrane</keyword>
<evidence type="ECO:0000313" key="14">
    <source>
        <dbReference type="Proteomes" id="UP000789845"/>
    </source>
</evidence>
<dbReference type="CDD" id="cd06423">
    <property type="entry name" value="CESA_like"/>
    <property type="match status" value="1"/>
</dbReference>
<reference evidence="13" key="1">
    <citation type="submission" date="2021-10" db="EMBL/GenBank/DDBJ databases">
        <authorList>
            <person name="Criscuolo A."/>
        </authorList>
    </citation>
    <scope>NUCLEOTIDE SEQUENCE</scope>
    <source>
        <strain evidence="13">CIP111885</strain>
    </source>
</reference>
<evidence type="ECO:0000256" key="2">
    <source>
        <dbReference type="ARBA" id="ARBA00022475"/>
    </source>
</evidence>
<dbReference type="InterPro" id="IPR029044">
    <property type="entry name" value="Nucleotide-diphossugar_trans"/>
</dbReference>
<dbReference type="Pfam" id="PF00535">
    <property type="entry name" value="Glycos_transf_2"/>
    <property type="match status" value="1"/>
</dbReference>
<feature type="domain" description="Glycosyltransferase 2-like" evidence="12">
    <location>
        <begin position="42"/>
        <end position="214"/>
    </location>
</feature>
<evidence type="ECO:0000256" key="4">
    <source>
        <dbReference type="ARBA" id="ARBA00022679"/>
    </source>
</evidence>
<dbReference type="GO" id="GO:0005886">
    <property type="term" value="C:plasma membrane"/>
    <property type="evidence" value="ECO:0007669"/>
    <property type="project" value="UniProtKB-SubCell"/>
</dbReference>
<evidence type="ECO:0000256" key="9">
    <source>
        <dbReference type="ARBA" id="ARBA00038120"/>
    </source>
</evidence>
<dbReference type="Gene3D" id="3.90.550.10">
    <property type="entry name" value="Spore Coat Polysaccharide Biosynthesis Protein SpsA, Chain A"/>
    <property type="match status" value="1"/>
</dbReference>
<evidence type="ECO:0000256" key="1">
    <source>
        <dbReference type="ARBA" id="ARBA00004236"/>
    </source>
</evidence>
<dbReference type="AlphaFoldDB" id="A0A9C7GD49"/>
<sequence length="381" mass="43255">MIWILSIMMIIGIIIFLDTWRGIQTVLPLSAVEPLANDEKVSVIIAARNEEKSVEMTMLSLLNQTHSELELIVVNDRSTDATGLIINKLARRHERMVPIHIETLPSGWLGKNHALYKGYQVASGSFLLFADADIHFEKDTISKALTYMKAQTVDHVTIAPDLQAKGFWLQAFISYFLYGFSVFKRPWTANHDHSRKGGMGIGAFNLIKRDVYEQIGTHEGIKNRPDDDLKLGQVIKQNGYKQRFLSGVNQLWVEWYPSLKEAIKGLEKNTFAGFNYSLAVTVFAITTILISHFLPIFTLFSTDYAVQLLSAIFLIIFLALYGVTIVKMSSYSLWKLVVYPITTTIFLYSTIRAVALTYIKGGIEWRGTFYSLKELRGKQHQ</sequence>
<dbReference type="SUPFAM" id="SSF53448">
    <property type="entry name" value="Nucleotide-diphospho-sugar transferases"/>
    <property type="match status" value="1"/>
</dbReference>
<evidence type="ECO:0000256" key="5">
    <source>
        <dbReference type="ARBA" id="ARBA00022746"/>
    </source>
</evidence>
<gene>
    <name evidence="13" type="primary">crtQ</name>
    <name evidence="13" type="ORF">NEOCIP111885_03648</name>
</gene>
<dbReference type="RefSeq" id="WP_230498134.1">
    <property type="nucleotide sequence ID" value="NZ_CAKJTG010000025.1"/>
</dbReference>
<organism evidence="13 14">
    <name type="scientific">Pseudoneobacillus rhizosphaerae</name>
    <dbReference type="NCBI Taxonomy" id="2880968"/>
    <lineage>
        <taxon>Bacteria</taxon>
        <taxon>Bacillati</taxon>
        <taxon>Bacillota</taxon>
        <taxon>Bacilli</taxon>
        <taxon>Bacillales</taxon>
        <taxon>Bacillaceae</taxon>
        <taxon>Pseudoneobacillus</taxon>
    </lineage>
</organism>
<keyword evidence="11" id="KW-1133">Transmembrane helix</keyword>
<name>A0A9C7GD49_9BACI</name>
<keyword evidence="2" id="KW-1003">Cell membrane</keyword>
<feature type="transmembrane region" description="Helical" evidence="11">
    <location>
        <begin position="336"/>
        <end position="359"/>
    </location>
</feature>
<comment type="subcellular location">
    <subcellularLocation>
        <location evidence="1">Cell membrane</location>
    </subcellularLocation>
</comment>
<evidence type="ECO:0000256" key="7">
    <source>
        <dbReference type="ARBA" id="ARBA00037281"/>
    </source>
</evidence>
<dbReference type="EMBL" id="CAKJTG010000025">
    <property type="protein sequence ID" value="CAG9609905.1"/>
    <property type="molecule type" value="Genomic_DNA"/>
</dbReference>
<keyword evidence="14" id="KW-1185">Reference proteome</keyword>
<evidence type="ECO:0000256" key="6">
    <source>
        <dbReference type="ARBA" id="ARBA00023136"/>
    </source>
</evidence>
<accession>A0A9C7GD49</accession>
<evidence type="ECO:0000256" key="10">
    <source>
        <dbReference type="ARBA" id="ARBA00040345"/>
    </source>
</evidence>
<proteinExistence type="inferred from homology"/>